<dbReference type="PROSITE" id="PS51130">
    <property type="entry name" value="PDXT_SNO_2"/>
    <property type="match status" value="1"/>
</dbReference>
<dbReference type="InterPro" id="IPR029062">
    <property type="entry name" value="Class_I_gatase-like"/>
</dbReference>
<evidence type="ECO:0000256" key="2">
    <source>
        <dbReference type="ARBA" id="ARBA00012918"/>
    </source>
</evidence>
<dbReference type="GO" id="GO:0004359">
    <property type="term" value="F:glutaminase activity"/>
    <property type="evidence" value="ECO:0007669"/>
    <property type="project" value="UniProtKB-EC"/>
</dbReference>
<dbReference type="PANTHER" id="PTHR31559">
    <property type="entry name" value="PYRIDOXAL 5'-PHOSPHATE SYNTHASE SUBUNIT SNO"/>
    <property type="match status" value="1"/>
</dbReference>
<keyword evidence="3" id="KW-0378">Hydrolase</keyword>
<feature type="binding site" evidence="9">
    <location>
        <begin position="56"/>
        <end position="58"/>
    </location>
    <ligand>
        <name>L-glutamine</name>
        <dbReference type="ChEBI" id="CHEBI:58359"/>
    </ligand>
</feature>
<evidence type="ECO:0000256" key="1">
    <source>
        <dbReference type="ARBA" id="ARBA00008345"/>
    </source>
</evidence>
<evidence type="ECO:0000256" key="4">
    <source>
        <dbReference type="ARBA" id="ARBA00022898"/>
    </source>
</evidence>
<dbReference type="GO" id="GO:0005829">
    <property type="term" value="C:cytosol"/>
    <property type="evidence" value="ECO:0007669"/>
    <property type="project" value="TreeGrafter"/>
</dbReference>
<proteinExistence type="inferred from homology"/>
<reference evidence="10" key="1">
    <citation type="submission" date="2021-01" db="EMBL/GenBank/DDBJ databases">
        <authorList>
            <person name="Corre E."/>
            <person name="Pelletier E."/>
            <person name="Niang G."/>
            <person name="Scheremetjew M."/>
            <person name="Finn R."/>
            <person name="Kale V."/>
            <person name="Holt S."/>
            <person name="Cochrane G."/>
            <person name="Meng A."/>
            <person name="Brown T."/>
            <person name="Cohen L."/>
        </authorList>
    </citation>
    <scope>NUCLEOTIDE SEQUENCE</scope>
    <source>
        <strain evidence="10">CCMP 769</strain>
    </source>
</reference>
<dbReference type="FunFam" id="3.40.50.880:FF:000010">
    <property type="entry name" value="uncharacterized protein LOC100176842 isoform X2"/>
    <property type="match status" value="1"/>
</dbReference>
<comment type="catalytic activity">
    <reaction evidence="7">
        <text>L-glutamine + H2O = L-glutamate + NH4(+)</text>
        <dbReference type="Rhea" id="RHEA:15889"/>
        <dbReference type="ChEBI" id="CHEBI:15377"/>
        <dbReference type="ChEBI" id="CHEBI:28938"/>
        <dbReference type="ChEBI" id="CHEBI:29985"/>
        <dbReference type="ChEBI" id="CHEBI:58359"/>
        <dbReference type="EC" id="3.5.1.2"/>
    </reaction>
</comment>
<dbReference type="HAMAP" id="MF_01615">
    <property type="entry name" value="PdxT"/>
    <property type="match status" value="1"/>
</dbReference>
<keyword evidence="5" id="KW-0315">Glutamine amidotransferase</keyword>
<dbReference type="AlphaFoldDB" id="A0A7S3EJP0"/>
<evidence type="ECO:0000256" key="3">
    <source>
        <dbReference type="ARBA" id="ARBA00022801"/>
    </source>
</evidence>
<dbReference type="EC" id="3.5.1.2" evidence="2"/>
<dbReference type="NCBIfam" id="TIGR03800">
    <property type="entry name" value="PLP_synth_Pdx2"/>
    <property type="match status" value="1"/>
</dbReference>
<dbReference type="Pfam" id="PF01174">
    <property type="entry name" value="SNO"/>
    <property type="match status" value="1"/>
</dbReference>
<dbReference type="EMBL" id="HBHW01035392">
    <property type="protein sequence ID" value="CAE0059120.1"/>
    <property type="molecule type" value="Transcribed_RNA"/>
</dbReference>
<protein>
    <recommendedName>
        <fullName evidence="2">glutaminase</fullName>
        <ecNumber evidence="2">3.5.1.2</ecNumber>
    </recommendedName>
</protein>
<feature type="binding site" evidence="9">
    <location>
        <position position="116"/>
    </location>
    <ligand>
        <name>L-glutamine</name>
        <dbReference type="ChEBI" id="CHEBI:58359"/>
    </ligand>
</feature>
<dbReference type="PROSITE" id="PS51273">
    <property type="entry name" value="GATASE_TYPE_1"/>
    <property type="match status" value="1"/>
</dbReference>
<dbReference type="GO" id="GO:1903600">
    <property type="term" value="C:glutaminase complex"/>
    <property type="evidence" value="ECO:0007669"/>
    <property type="project" value="TreeGrafter"/>
</dbReference>
<feature type="active site" description="Charge relay system" evidence="8">
    <location>
        <position position="183"/>
    </location>
</feature>
<feature type="active site" description="Nucleophile" evidence="8">
    <location>
        <position position="88"/>
    </location>
</feature>
<dbReference type="SUPFAM" id="SSF52317">
    <property type="entry name" value="Class I glutamine amidotransferase-like"/>
    <property type="match status" value="1"/>
</dbReference>
<evidence type="ECO:0000313" key="10">
    <source>
        <dbReference type="EMBL" id="CAE0059120.1"/>
    </source>
</evidence>
<keyword evidence="6" id="KW-0456">Lyase</keyword>
<evidence type="ECO:0000256" key="7">
    <source>
        <dbReference type="ARBA" id="ARBA00049534"/>
    </source>
</evidence>
<feature type="binding site" evidence="9">
    <location>
        <begin position="145"/>
        <end position="146"/>
    </location>
    <ligand>
        <name>L-glutamine</name>
        <dbReference type="ChEBI" id="CHEBI:58359"/>
    </ligand>
</feature>
<dbReference type="InterPro" id="IPR021196">
    <property type="entry name" value="PdxT/SNO_CS"/>
</dbReference>
<dbReference type="GO" id="GO:0042823">
    <property type="term" value="P:pyridoxal phosphate biosynthetic process"/>
    <property type="evidence" value="ECO:0007669"/>
    <property type="project" value="InterPro"/>
</dbReference>
<comment type="similarity">
    <text evidence="1">Belongs to the glutaminase PdxT/SNO family.</text>
</comment>
<evidence type="ECO:0000256" key="5">
    <source>
        <dbReference type="ARBA" id="ARBA00022962"/>
    </source>
</evidence>
<evidence type="ECO:0000256" key="6">
    <source>
        <dbReference type="ARBA" id="ARBA00023239"/>
    </source>
</evidence>
<evidence type="ECO:0000256" key="8">
    <source>
        <dbReference type="PIRSR" id="PIRSR005639-1"/>
    </source>
</evidence>
<dbReference type="PROSITE" id="PS01236">
    <property type="entry name" value="PDXT_SNO_1"/>
    <property type="match status" value="1"/>
</dbReference>
<keyword evidence="4" id="KW-0663">Pyridoxal phosphate</keyword>
<dbReference type="CDD" id="cd01749">
    <property type="entry name" value="GATase1_PB"/>
    <property type="match status" value="1"/>
</dbReference>
<dbReference type="GO" id="GO:0016829">
    <property type="term" value="F:lyase activity"/>
    <property type="evidence" value="ECO:0007669"/>
    <property type="project" value="UniProtKB-KW"/>
</dbReference>
<dbReference type="InterPro" id="IPR002161">
    <property type="entry name" value="PdxT/SNO"/>
</dbReference>
<dbReference type="GO" id="GO:0008614">
    <property type="term" value="P:pyridoxine metabolic process"/>
    <property type="evidence" value="ECO:0007669"/>
    <property type="project" value="TreeGrafter"/>
</dbReference>
<dbReference type="PANTHER" id="PTHR31559:SF0">
    <property type="entry name" value="PYRIDOXAL 5'-PHOSPHATE SYNTHASE SUBUNIT SNO1-RELATED"/>
    <property type="match status" value="1"/>
</dbReference>
<dbReference type="Gene3D" id="3.40.50.880">
    <property type="match status" value="1"/>
</dbReference>
<dbReference type="PIRSF" id="PIRSF005639">
    <property type="entry name" value="Glut_amidoT_SNO"/>
    <property type="match status" value="1"/>
</dbReference>
<name>A0A7S3EJP0_9RHOD</name>
<organism evidence="10">
    <name type="scientific">Rhodosorus marinus</name>
    <dbReference type="NCBI Taxonomy" id="101924"/>
    <lineage>
        <taxon>Eukaryota</taxon>
        <taxon>Rhodophyta</taxon>
        <taxon>Stylonematophyceae</taxon>
        <taxon>Stylonematales</taxon>
        <taxon>Stylonemataceae</taxon>
        <taxon>Rhodosorus</taxon>
    </lineage>
</organism>
<gene>
    <name evidence="10" type="ORF">RMAR00112_LOCUS27185</name>
</gene>
<accession>A0A7S3EJP0</accession>
<sequence length="209" mass="22860">MGRNVNMYEDLKIGVLELQGDFAEHSAMLTRLGAHVVPIRSVEHLMGIDGVVIPGGESTTIGKLLRDWDILPTLKRMIADGLACFGTCAGCILMAKDVTGYDALPRLGTMDVSVTRNAYGSQVDSFETDVLSEFWKGEKLHAINIRAPSIDAVGEGVKILASFGEKAVLVRENNMLACTFHPELTDDTRVHELYLEVVRESKNTDAPKN</sequence>
<evidence type="ECO:0000256" key="9">
    <source>
        <dbReference type="PIRSR" id="PIRSR005639-2"/>
    </source>
</evidence>
<feature type="active site" description="Charge relay system" evidence="8">
    <location>
        <position position="181"/>
    </location>
</feature>